<keyword evidence="1" id="KW-0732">Signal</keyword>
<dbReference type="RefSeq" id="WP_190431348.1">
    <property type="nucleotide sequence ID" value="NZ_JAMPKM010000001.1"/>
</dbReference>
<feature type="chain" id="PRO_5047182360" evidence="1">
    <location>
        <begin position="27"/>
        <end position="160"/>
    </location>
</feature>
<evidence type="ECO:0000313" key="3">
    <source>
        <dbReference type="Proteomes" id="UP001464891"/>
    </source>
</evidence>
<feature type="signal peptide" evidence="1">
    <location>
        <begin position="1"/>
        <end position="26"/>
    </location>
</feature>
<proteinExistence type="predicted"/>
<dbReference type="EMBL" id="JAMPKM010000001">
    <property type="protein sequence ID" value="MEP0815812.1"/>
    <property type="molecule type" value="Genomic_DNA"/>
</dbReference>
<reference evidence="2 3" key="1">
    <citation type="submission" date="2022-04" db="EMBL/GenBank/DDBJ databases">
        <title>Positive selection, recombination, and allopatry shape intraspecific diversity of widespread and dominant cyanobacteria.</title>
        <authorList>
            <person name="Wei J."/>
            <person name="Shu W."/>
            <person name="Hu C."/>
        </authorList>
    </citation>
    <scope>NUCLEOTIDE SEQUENCE [LARGE SCALE GENOMIC DNA]</scope>
    <source>
        <strain evidence="2 3">GB2-A4</strain>
    </source>
</reference>
<keyword evidence="3" id="KW-1185">Reference proteome</keyword>
<protein>
    <submittedName>
        <fullName evidence="2">Uncharacterized protein</fullName>
    </submittedName>
</protein>
<comment type="caution">
    <text evidence="2">The sequence shown here is derived from an EMBL/GenBank/DDBJ whole genome shotgun (WGS) entry which is preliminary data.</text>
</comment>
<dbReference type="Proteomes" id="UP001464891">
    <property type="component" value="Unassembled WGS sequence"/>
</dbReference>
<organism evidence="2 3">
    <name type="scientific">Trichocoleus desertorum GB2-A4</name>
    <dbReference type="NCBI Taxonomy" id="2933944"/>
    <lineage>
        <taxon>Bacteria</taxon>
        <taxon>Bacillati</taxon>
        <taxon>Cyanobacteriota</taxon>
        <taxon>Cyanophyceae</taxon>
        <taxon>Leptolyngbyales</taxon>
        <taxon>Trichocoleusaceae</taxon>
        <taxon>Trichocoleus</taxon>
    </lineage>
</organism>
<accession>A0ABV0J215</accession>
<evidence type="ECO:0000313" key="2">
    <source>
        <dbReference type="EMBL" id="MEP0815812.1"/>
    </source>
</evidence>
<sequence>MQKKLATITLSLTCALLGLGTNFALAIPTTNQQGDYPAPPPGQRGGRQVNWQVVDSDPKGLNCRMARQFQGISVDSIDAPPDLSARNKHNISQWPVVFAFKRGQRLRAETGNWDNQIMLTDRQGKPWLPVSTSKGNCFVRANSNFIRPVREDAVTLKPLE</sequence>
<gene>
    <name evidence="2" type="ORF">NC998_01740</name>
</gene>
<evidence type="ECO:0000256" key="1">
    <source>
        <dbReference type="SAM" id="SignalP"/>
    </source>
</evidence>
<name>A0ABV0J215_9CYAN</name>